<dbReference type="EMBL" id="PREZ01000009">
    <property type="protein sequence ID" value="PPA68751.1"/>
    <property type="molecule type" value="Genomic_DNA"/>
</dbReference>
<evidence type="ECO:0000313" key="1">
    <source>
        <dbReference type="EMBL" id="PPA68674.1"/>
    </source>
</evidence>
<protein>
    <submittedName>
        <fullName evidence="2">Uncharacterized protein</fullName>
    </submittedName>
</protein>
<comment type="caution">
    <text evidence="2">The sequence shown here is derived from an EMBL/GenBank/DDBJ whole genome shotgun (WGS) entry which is preliminary data.</text>
</comment>
<dbReference type="RefSeq" id="WP_104059635.1">
    <property type="nucleotide sequence ID" value="NZ_PREZ01000009.1"/>
</dbReference>
<dbReference type="AlphaFoldDB" id="A0A2S5G746"/>
<keyword evidence="3" id="KW-1185">Reference proteome</keyword>
<reference evidence="2 3" key="1">
    <citation type="submission" date="2018-02" db="EMBL/GenBank/DDBJ databases">
        <title>Jeotgalibacillus proteolyticum sp. nov. a protease producing bacterium isolated from ocean sediments of Laizhou Bay.</title>
        <authorList>
            <person name="Li Y."/>
        </authorList>
    </citation>
    <scope>NUCLEOTIDE SEQUENCE [LARGE SCALE GENOMIC DNA]</scope>
    <source>
        <strain evidence="2 3">22-7</strain>
    </source>
</reference>
<dbReference type="EMBL" id="PREZ01000009">
    <property type="protein sequence ID" value="PPA68674.1"/>
    <property type="molecule type" value="Genomic_DNA"/>
</dbReference>
<name>A0A2S5G746_9BACL</name>
<dbReference type="Proteomes" id="UP000239047">
    <property type="component" value="Unassembled WGS sequence"/>
</dbReference>
<evidence type="ECO:0000313" key="2">
    <source>
        <dbReference type="EMBL" id="PPA68751.1"/>
    </source>
</evidence>
<accession>A0A2S5G746</accession>
<evidence type="ECO:0000313" key="3">
    <source>
        <dbReference type="Proteomes" id="UP000239047"/>
    </source>
</evidence>
<sequence length="253" mass="29533">MKRVSFSLVPGQVEQYKALVDASLQSRILRNYILNEYQLPEDLRDINIGDRQGLKPLPFHFDEFTDERVNELVKHIQKHGCKANRSTLMSHILTQLIQKLSLQSQGLPKDRVMRHSSFYFERGTRELIEKFIPFRDRNAMIERFILEDYQPRKQNPILFDKPVEPEAMRISIAAEAFDKLDQKVSEIGTKAVTRTSLMRDVIEQLIEKLSNSDARKLIAEVRLKHALDDYKSRFGEDVLKEQLQQYTIKGEGS</sequence>
<gene>
    <name evidence="1" type="ORF">C4B60_19065</name>
    <name evidence="2" type="ORF">C4B60_19495</name>
</gene>
<dbReference type="OrthoDB" id="2938181at2"/>
<proteinExistence type="predicted"/>
<organism evidence="2 3">
    <name type="scientific">Jeotgalibacillus proteolyticus</name>
    <dbReference type="NCBI Taxonomy" id="2082395"/>
    <lineage>
        <taxon>Bacteria</taxon>
        <taxon>Bacillati</taxon>
        <taxon>Bacillota</taxon>
        <taxon>Bacilli</taxon>
        <taxon>Bacillales</taxon>
        <taxon>Caryophanaceae</taxon>
        <taxon>Jeotgalibacillus</taxon>
    </lineage>
</organism>